<protein>
    <submittedName>
        <fullName evidence="3">Type IV pilus twitching motility protein PilT</fullName>
    </submittedName>
</protein>
<organism evidence="3 4">
    <name type="scientific">Polycladomyces subterraneus</name>
    <dbReference type="NCBI Taxonomy" id="1016997"/>
    <lineage>
        <taxon>Bacteria</taxon>
        <taxon>Bacillati</taxon>
        <taxon>Bacillota</taxon>
        <taxon>Bacilli</taxon>
        <taxon>Bacillales</taxon>
        <taxon>Thermoactinomycetaceae</taxon>
        <taxon>Polycladomyces</taxon>
    </lineage>
</organism>
<evidence type="ECO:0000313" key="4">
    <source>
        <dbReference type="Proteomes" id="UP001174196"/>
    </source>
</evidence>
<dbReference type="PANTHER" id="PTHR30486">
    <property type="entry name" value="TWITCHING MOTILITY PROTEIN PILT"/>
    <property type="match status" value="1"/>
</dbReference>
<proteinExistence type="inferred from homology"/>
<dbReference type="Proteomes" id="UP001174196">
    <property type="component" value="Unassembled WGS sequence"/>
</dbReference>
<dbReference type="PROSITE" id="PS00662">
    <property type="entry name" value="T2SP_E"/>
    <property type="match status" value="1"/>
</dbReference>
<keyword evidence="4" id="KW-1185">Reference proteome</keyword>
<dbReference type="Gene3D" id="3.40.50.300">
    <property type="entry name" value="P-loop containing nucleotide triphosphate hydrolases"/>
    <property type="match status" value="1"/>
</dbReference>
<dbReference type="Pfam" id="PF00437">
    <property type="entry name" value="T2SSE"/>
    <property type="match status" value="1"/>
</dbReference>
<evidence type="ECO:0000256" key="1">
    <source>
        <dbReference type="ARBA" id="ARBA00006611"/>
    </source>
</evidence>
<dbReference type="InterPro" id="IPR050921">
    <property type="entry name" value="T4SS_GSP_E_ATPase"/>
</dbReference>
<dbReference type="InterPro" id="IPR001482">
    <property type="entry name" value="T2SS/T4SS_dom"/>
</dbReference>
<dbReference type="EMBL" id="JANRHH010000034">
    <property type="protein sequence ID" value="MDN4593937.1"/>
    <property type="molecule type" value="Genomic_DNA"/>
</dbReference>
<feature type="domain" description="Bacterial type II secretion system protein E" evidence="2">
    <location>
        <begin position="47"/>
        <end position="61"/>
    </location>
</feature>
<dbReference type="RefSeq" id="WP_301238621.1">
    <property type="nucleotide sequence ID" value="NZ_JANRHH010000034.1"/>
</dbReference>
<comment type="caution">
    <text evidence="3">The sequence shown here is derived from an EMBL/GenBank/DDBJ whole genome shotgun (WGS) entry which is preliminary data.</text>
</comment>
<dbReference type="InterPro" id="IPR027417">
    <property type="entry name" value="P-loop_NTPase"/>
</dbReference>
<evidence type="ECO:0000259" key="2">
    <source>
        <dbReference type="PROSITE" id="PS00662"/>
    </source>
</evidence>
<evidence type="ECO:0000313" key="3">
    <source>
        <dbReference type="EMBL" id="MDN4593937.1"/>
    </source>
</evidence>
<dbReference type="SUPFAM" id="SSF52540">
    <property type="entry name" value="P-loop containing nucleoside triphosphate hydrolases"/>
    <property type="match status" value="1"/>
</dbReference>
<gene>
    <name evidence="3" type="ORF">NWF35_08485</name>
</gene>
<accession>A0ABT8IMG2</accession>
<comment type="similarity">
    <text evidence="1">Belongs to the GSP E family.</text>
</comment>
<sequence length="135" mass="14935">MNTHDALRIITLEDPIEYRQTPWRSMIEQREVGCDTTGFEGGLYAALRQDPDCLVVGELRDRETMHTAIRAAETGRLVLATMHAADTVSAVYRLIDAFPADQQSYCPHAVVRTIGRCGCATADAPKRGRRPCGCI</sequence>
<reference evidence="3" key="1">
    <citation type="submission" date="2022-08" db="EMBL/GenBank/DDBJ databases">
        <title>Polycladomyces zharkentsis sp. nov., a novel thermophilic CMC and starch-degrading bacterium isolated from a geothermal spring in Kazakhstan.</title>
        <authorList>
            <person name="Mashzhan A."/>
            <person name="Kistaubaeva A."/>
            <person name="Javier-Lopez R."/>
            <person name="Birkeland N.-K."/>
        </authorList>
    </citation>
    <scope>NUCLEOTIDE SEQUENCE</scope>
    <source>
        <strain evidence="3">KSR 13</strain>
    </source>
</reference>
<name>A0ABT8IMG2_9BACL</name>